<proteinExistence type="predicted"/>
<dbReference type="AlphaFoldDB" id="A0A067E2X7"/>
<sequence>MQYLTNCIHICTTENNPVKLGRVREKRMERNQKTSIPEDIKSSPRRSKIVQKRISKSRPTLTQTLSRSQIRSPSIPPALAS</sequence>
<evidence type="ECO:0000313" key="3">
    <source>
        <dbReference type="Proteomes" id="UP000027120"/>
    </source>
</evidence>
<accession>A0A067E2X7</accession>
<reference evidence="2 3" key="1">
    <citation type="submission" date="2014-04" db="EMBL/GenBank/DDBJ databases">
        <authorList>
            <consortium name="International Citrus Genome Consortium"/>
            <person name="Gmitter F."/>
            <person name="Chen C."/>
            <person name="Farmerie W."/>
            <person name="Harkins T."/>
            <person name="Desany B."/>
            <person name="Mohiuddin M."/>
            <person name="Kodira C."/>
            <person name="Borodovsky M."/>
            <person name="Lomsadze A."/>
            <person name="Burns P."/>
            <person name="Jenkins J."/>
            <person name="Prochnik S."/>
            <person name="Shu S."/>
            <person name="Chapman J."/>
            <person name="Pitluck S."/>
            <person name="Schmutz J."/>
            <person name="Rokhsar D."/>
        </authorList>
    </citation>
    <scope>NUCLEOTIDE SEQUENCE</scope>
</reference>
<dbReference type="Proteomes" id="UP000027120">
    <property type="component" value="Unassembled WGS sequence"/>
</dbReference>
<gene>
    <name evidence="2" type="ORF">CISIN_1g034857mg</name>
</gene>
<keyword evidence="3" id="KW-1185">Reference proteome</keyword>
<dbReference type="EMBL" id="KK785243">
    <property type="protein sequence ID" value="KDO45617.1"/>
    <property type="molecule type" value="Genomic_DNA"/>
</dbReference>
<protein>
    <submittedName>
        <fullName evidence="2">Uncharacterized protein</fullName>
    </submittedName>
</protein>
<evidence type="ECO:0000313" key="2">
    <source>
        <dbReference type="EMBL" id="KDO45617.1"/>
    </source>
</evidence>
<evidence type="ECO:0000256" key="1">
    <source>
        <dbReference type="SAM" id="MobiDB-lite"/>
    </source>
</evidence>
<name>A0A067E2X7_CITSI</name>
<feature type="compositionally biased region" description="Basic residues" evidence="1">
    <location>
        <begin position="43"/>
        <end position="56"/>
    </location>
</feature>
<feature type="compositionally biased region" description="Basic and acidic residues" evidence="1">
    <location>
        <begin position="22"/>
        <end position="42"/>
    </location>
</feature>
<organism evidence="2 3">
    <name type="scientific">Citrus sinensis</name>
    <name type="common">Sweet orange</name>
    <name type="synonym">Citrus aurantium var. sinensis</name>
    <dbReference type="NCBI Taxonomy" id="2711"/>
    <lineage>
        <taxon>Eukaryota</taxon>
        <taxon>Viridiplantae</taxon>
        <taxon>Streptophyta</taxon>
        <taxon>Embryophyta</taxon>
        <taxon>Tracheophyta</taxon>
        <taxon>Spermatophyta</taxon>
        <taxon>Magnoliopsida</taxon>
        <taxon>eudicotyledons</taxon>
        <taxon>Gunneridae</taxon>
        <taxon>Pentapetalae</taxon>
        <taxon>rosids</taxon>
        <taxon>malvids</taxon>
        <taxon>Sapindales</taxon>
        <taxon>Rutaceae</taxon>
        <taxon>Aurantioideae</taxon>
        <taxon>Citrus</taxon>
    </lineage>
</organism>
<feature type="region of interest" description="Disordered" evidence="1">
    <location>
        <begin position="22"/>
        <end position="81"/>
    </location>
</feature>